<comment type="cofactor">
    <cofactor evidence="1">
        <name>FAD</name>
        <dbReference type="ChEBI" id="CHEBI:57692"/>
    </cofactor>
</comment>
<dbReference type="RefSeq" id="WP_170861192.1">
    <property type="nucleotide sequence ID" value="NZ_FOEE01000014.1"/>
</dbReference>
<dbReference type="SUPFAM" id="SSF47203">
    <property type="entry name" value="Acyl-CoA dehydrogenase C-terminal domain-like"/>
    <property type="match status" value="2"/>
</dbReference>
<organism evidence="10 11">
    <name type="scientific">Trujillonella endophytica</name>
    <dbReference type="NCBI Taxonomy" id="673521"/>
    <lineage>
        <taxon>Bacteria</taxon>
        <taxon>Bacillati</taxon>
        <taxon>Actinomycetota</taxon>
        <taxon>Actinomycetes</taxon>
        <taxon>Geodermatophilales</taxon>
        <taxon>Geodermatophilaceae</taxon>
        <taxon>Trujillonella</taxon>
    </lineage>
</organism>
<evidence type="ECO:0000313" key="10">
    <source>
        <dbReference type="EMBL" id="SEP20286.1"/>
    </source>
</evidence>
<dbReference type="Gene3D" id="2.40.110.10">
    <property type="entry name" value="Butyryl-CoA Dehydrogenase, subunit A, domain 2"/>
    <property type="match status" value="1"/>
</dbReference>
<keyword evidence="4" id="KW-0274">FAD</keyword>
<dbReference type="GO" id="GO:0016627">
    <property type="term" value="F:oxidoreductase activity, acting on the CH-CH group of donors"/>
    <property type="evidence" value="ECO:0007669"/>
    <property type="project" value="InterPro"/>
</dbReference>
<evidence type="ECO:0000256" key="1">
    <source>
        <dbReference type="ARBA" id="ARBA00001974"/>
    </source>
</evidence>
<proteinExistence type="inferred from homology"/>
<dbReference type="InterPro" id="IPR046373">
    <property type="entry name" value="Acyl-CoA_Oxase/DH_mid-dom_sf"/>
</dbReference>
<feature type="domain" description="Acyl-CoA dehydrogenase/oxidase C-terminal" evidence="7">
    <location>
        <begin position="200"/>
        <end position="324"/>
    </location>
</feature>
<dbReference type="AlphaFoldDB" id="A0A1H8VY08"/>
<evidence type="ECO:0000313" key="11">
    <source>
        <dbReference type="Proteomes" id="UP000198960"/>
    </source>
</evidence>
<evidence type="ECO:0000259" key="8">
    <source>
        <dbReference type="Pfam" id="PF02770"/>
    </source>
</evidence>
<dbReference type="InterPro" id="IPR013786">
    <property type="entry name" value="AcylCoA_DH/ox_N"/>
</dbReference>
<dbReference type="Pfam" id="PF02770">
    <property type="entry name" value="Acyl-CoA_dh_M"/>
    <property type="match status" value="1"/>
</dbReference>
<sequence>MDLSLTDDQAALRESVAELFEKQATPERVRAAEARGHDDALWRVLVQSGIPTMGAPEEVGGGGATVSDLVVVAIEAGRRVAPVELPGAWAAVHLLACSAAGREVLDGVGEGAVVPAFALRPLRAGSAGPVPGAAAADLVVALDGDELVALTRPEGTVAELLPNLGSAALAEVRTGVWSQRRVLATGEEAHRAHADAVSLWRVLTAAALEGVRREALRLGVDYVKERHAFGVPIAWFQTVQHRLADEATAGDGAELLVQEAAWARDTGDARAVALARMALLFAGETAFSTAAASLHFHGGYGYTLEYDIQLYYRRAKAWPLALGAPRHELRALATDLFAPRGLSKDLPAPHHSQARGGPLQGGRTTRPGPDFTEHDSLAEFRRSAREWADEHVDPAWADLEHATGTHHNADLHALLGRQGLLGAGWPAEYGGTDVDPGYALAVFQEIGARGLRMDGWVTTEMVARTILHVATEEAKQEIVPAALRGEVVIVLGYTEPGSGSDAAAARMRAVRDGDEWVVNGSKMFTSTAHMATHVFLLTRTNTEVPKHKGLTLLLARLDAPGVEVQPVHTLGGQRTNATFYSDVRVPDAMRIGDVDGGWGVMRVALVHERGTATAPGGPTLVEQVAAWARETPGGDGEVLLADPTVAEHLARLALDEEIGRLLGLKVRWVASTGGLPGIEGSMQKLYASEAEQRRVDVLTDLLGEQALLAGDAGPLHGAVEWALRKAPVSTIYGGSSEVMREIVAERRLGLPRSRPTG</sequence>
<dbReference type="PANTHER" id="PTHR43292">
    <property type="entry name" value="ACYL-COA DEHYDROGENASE"/>
    <property type="match status" value="1"/>
</dbReference>
<protein>
    <submittedName>
        <fullName evidence="10">Acyl-CoA dehydrogenase</fullName>
    </submittedName>
</protein>
<dbReference type="InterPro" id="IPR036250">
    <property type="entry name" value="AcylCo_DH-like_C"/>
</dbReference>
<keyword evidence="5" id="KW-0560">Oxidoreductase</keyword>
<comment type="similarity">
    <text evidence="2">Belongs to the acyl-CoA dehydrogenase family.</text>
</comment>
<keyword evidence="11" id="KW-1185">Reference proteome</keyword>
<evidence type="ECO:0000259" key="9">
    <source>
        <dbReference type="Pfam" id="PF02771"/>
    </source>
</evidence>
<dbReference type="GO" id="GO:0005886">
    <property type="term" value="C:plasma membrane"/>
    <property type="evidence" value="ECO:0007669"/>
    <property type="project" value="TreeGrafter"/>
</dbReference>
<reference evidence="11" key="1">
    <citation type="submission" date="2016-10" db="EMBL/GenBank/DDBJ databases">
        <authorList>
            <person name="Varghese N."/>
            <person name="Submissions S."/>
        </authorList>
    </citation>
    <scope>NUCLEOTIDE SEQUENCE [LARGE SCALE GENOMIC DNA]</scope>
    <source>
        <strain evidence="11">DSM 45413</strain>
    </source>
</reference>
<evidence type="ECO:0000256" key="6">
    <source>
        <dbReference type="SAM" id="MobiDB-lite"/>
    </source>
</evidence>
<dbReference type="InterPro" id="IPR009075">
    <property type="entry name" value="AcylCo_DH/oxidase_C"/>
</dbReference>
<dbReference type="InterPro" id="IPR009100">
    <property type="entry name" value="AcylCoA_DH/oxidase_NM_dom_sf"/>
</dbReference>
<evidence type="ECO:0000259" key="7">
    <source>
        <dbReference type="Pfam" id="PF00441"/>
    </source>
</evidence>
<dbReference type="Gene3D" id="1.10.540.10">
    <property type="entry name" value="Acyl-CoA dehydrogenase/oxidase, N-terminal domain"/>
    <property type="match status" value="2"/>
</dbReference>
<feature type="region of interest" description="Disordered" evidence="6">
    <location>
        <begin position="343"/>
        <end position="373"/>
    </location>
</feature>
<evidence type="ECO:0000256" key="5">
    <source>
        <dbReference type="ARBA" id="ARBA00023002"/>
    </source>
</evidence>
<dbReference type="InterPro" id="IPR052161">
    <property type="entry name" value="Mycobact_Acyl-CoA_DH"/>
</dbReference>
<dbReference type="PANTHER" id="PTHR43292:SF3">
    <property type="entry name" value="ACYL-COA DEHYDROGENASE FADE29"/>
    <property type="match status" value="1"/>
</dbReference>
<dbReference type="GO" id="GO:0050660">
    <property type="term" value="F:flavin adenine dinucleotide binding"/>
    <property type="evidence" value="ECO:0007669"/>
    <property type="project" value="InterPro"/>
</dbReference>
<dbReference type="InterPro" id="IPR037069">
    <property type="entry name" value="AcylCoA_DH/ox_N_sf"/>
</dbReference>
<feature type="domain" description="Acyl-CoA dehydrogenase/oxidase C-terminal" evidence="7">
    <location>
        <begin position="596"/>
        <end position="746"/>
    </location>
</feature>
<evidence type="ECO:0000256" key="4">
    <source>
        <dbReference type="ARBA" id="ARBA00022827"/>
    </source>
</evidence>
<dbReference type="Proteomes" id="UP000198960">
    <property type="component" value="Unassembled WGS sequence"/>
</dbReference>
<name>A0A1H8VY08_9ACTN</name>
<feature type="domain" description="Acyl-CoA dehydrogenase/oxidase N-terminal" evidence="9">
    <location>
        <begin position="378"/>
        <end position="486"/>
    </location>
</feature>
<evidence type="ECO:0000256" key="2">
    <source>
        <dbReference type="ARBA" id="ARBA00009347"/>
    </source>
</evidence>
<gene>
    <name evidence="10" type="ORF">SAMN05660991_03895</name>
</gene>
<accession>A0A1H8VY08</accession>
<dbReference type="Gene3D" id="1.20.140.10">
    <property type="entry name" value="Butyryl-CoA Dehydrogenase, subunit A, domain 3"/>
    <property type="match status" value="2"/>
</dbReference>
<dbReference type="Pfam" id="PF00441">
    <property type="entry name" value="Acyl-CoA_dh_1"/>
    <property type="match status" value="2"/>
</dbReference>
<keyword evidence="3" id="KW-0285">Flavoprotein</keyword>
<feature type="domain" description="Acyl-CoA oxidase/dehydrogenase middle" evidence="8">
    <location>
        <begin position="491"/>
        <end position="576"/>
    </location>
</feature>
<dbReference type="InterPro" id="IPR006091">
    <property type="entry name" value="Acyl-CoA_Oxase/DH_mid-dom"/>
</dbReference>
<dbReference type="SUPFAM" id="SSF56645">
    <property type="entry name" value="Acyl-CoA dehydrogenase NM domain-like"/>
    <property type="match status" value="2"/>
</dbReference>
<dbReference type="EMBL" id="FOEE01000014">
    <property type="protein sequence ID" value="SEP20286.1"/>
    <property type="molecule type" value="Genomic_DNA"/>
</dbReference>
<dbReference type="Pfam" id="PF02771">
    <property type="entry name" value="Acyl-CoA_dh_N"/>
    <property type="match status" value="2"/>
</dbReference>
<evidence type="ECO:0000256" key="3">
    <source>
        <dbReference type="ARBA" id="ARBA00022630"/>
    </source>
</evidence>
<feature type="domain" description="Acyl-CoA dehydrogenase/oxidase N-terminal" evidence="9">
    <location>
        <begin position="6"/>
        <end position="90"/>
    </location>
</feature>
<dbReference type="STRING" id="673521.SAMN05660991_03895"/>